<comment type="caution">
    <text evidence="1">The sequence shown here is derived from an EMBL/GenBank/DDBJ whole genome shotgun (WGS) entry which is preliminary data.</text>
</comment>
<evidence type="ECO:0000313" key="2">
    <source>
        <dbReference type="Proteomes" id="UP000324575"/>
    </source>
</evidence>
<protein>
    <submittedName>
        <fullName evidence="1">Uncharacterized protein</fullName>
    </submittedName>
</protein>
<proteinExistence type="predicted"/>
<reference evidence="1 2" key="1">
    <citation type="submission" date="2019-03" db="EMBL/GenBank/DDBJ databases">
        <title>Single cell metagenomics reveals metabolic interactions within the superorganism composed of flagellate Streblomastix strix and complex community of Bacteroidetes bacteria on its surface.</title>
        <authorList>
            <person name="Treitli S.C."/>
            <person name="Kolisko M."/>
            <person name="Husnik F."/>
            <person name="Keeling P."/>
            <person name="Hampl V."/>
        </authorList>
    </citation>
    <scope>NUCLEOTIDE SEQUENCE [LARGE SCALE GENOMIC DNA]</scope>
    <source>
        <strain evidence="1">St1</strain>
    </source>
</reference>
<evidence type="ECO:0000313" key="1">
    <source>
        <dbReference type="EMBL" id="KAA6301953.1"/>
    </source>
</evidence>
<sequence>MCNINKNMETLETIMKRYSLHSLIYKEIIKNINQSDIHNWIDVYD</sequence>
<name>A0A5M8P0J4_9BACT</name>
<dbReference type="Proteomes" id="UP000324575">
    <property type="component" value="Unassembled WGS sequence"/>
</dbReference>
<accession>A0A5M8P0J4</accession>
<dbReference type="EMBL" id="SNRX01000012">
    <property type="protein sequence ID" value="KAA6301953.1"/>
    <property type="molecule type" value="Genomic_DNA"/>
</dbReference>
<dbReference type="AlphaFoldDB" id="A0A5M8P0J4"/>
<organism evidence="1 2">
    <name type="scientific">Candidatus Ordinivivax streblomastigis</name>
    <dbReference type="NCBI Taxonomy" id="2540710"/>
    <lineage>
        <taxon>Bacteria</taxon>
        <taxon>Pseudomonadati</taxon>
        <taxon>Bacteroidota</taxon>
        <taxon>Bacteroidia</taxon>
        <taxon>Bacteroidales</taxon>
        <taxon>Candidatus Ordinivivax</taxon>
    </lineage>
</organism>
<gene>
    <name evidence="1" type="ORF">EZS26_001956</name>
</gene>